<feature type="non-terminal residue" evidence="2">
    <location>
        <position position="235"/>
    </location>
</feature>
<dbReference type="EMBL" id="BARU01034589">
    <property type="protein sequence ID" value="GAH65323.1"/>
    <property type="molecule type" value="Genomic_DNA"/>
</dbReference>
<dbReference type="InterPro" id="IPR011856">
    <property type="entry name" value="tRNA_endonuc-like_dom_sf"/>
</dbReference>
<accession>X1J6E0</accession>
<evidence type="ECO:0008006" key="3">
    <source>
        <dbReference type="Google" id="ProtNLM"/>
    </source>
</evidence>
<protein>
    <recommendedName>
        <fullName evidence="3">DUF4263 domain-containing protein</fullName>
    </recommendedName>
</protein>
<evidence type="ECO:0000313" key="2">
    <source>
        <dbReference type="EMBL" id="GAH65323.1"/>
    </source>
</evidence>
<dbReference type="GO" id="GO:0003676">
    <property type="term" value="F:nucleic acid binding"/>
    <property type="evidence" value="ECO:0007669"/>
    <property type="project" value="InterPro"/>
</dbReference>
<reference evidence="2" key="1">
    <citation type="journal article" date="2014" name="Front. Microbiol.">
        <title>High frequency of phylogenetically diverse reductive dehalogenase-homologous genes in deep subseafloor sedimentary metagenomes.</title>
        <authorList>
            <person name="Kawai M."/>
            <person name="Futagami T."/>
            <person name="Toyoda A."/>
            <person name="Takaki Y."/>
            <person name="Nishi S."/>
            <person name="Hori S."/>
            <person name="Arai W."/>
            <person name="Tsubouchi T."/>
            <person name="Morono Y."/>
            <person name="Uchiyama I."/>
            <person name="Ito T."/>
            <person name="Fujiyama A."/>
            <person name="Inagaki F."/>
            <person name="Takami H."/>
        </authorList>
    </citation>
    <scope>NUCLEOTIDE SEQUENCE</scope>
    <source>
        <strain evidence="2">Expedition CK06-06</strain>
    </source>
</reference>
<dbReference type="AlphaFoldDB" id="X1J6E0"/>
<name>X1J6E0_9ZZZZ</name>
<dbReference type="Gene3D" id="3.40.1350.10">
    <property type="match status" value="1"/>
</dbReference>
<sequence length="235" mass="26460">MRQSGQPVSIAKDGVTRPDPVALGEGEYDEHWLQSLLYEHPDVLPVDEIEPTFAPLVPLGTEITCTGGSIDNLFVSPSGALTIVETKLWRNPEARRQVVAQIVDYAQAVSDWRYEDLERAARESLPDEERGPEWSLYDWATTYHGDGDSRLEEQEFVDAVSRHLEEGRFLLLIVGDGIRRDLESIVGFLQRTPQLHFTLALVELAVYALPGGEHLIVPRTTARTTEITRATVQWR</sequence>
<evidence type="ECO:0000256" key="1">
    <source>
        <dbReference type="SAM" id="MobiDB-lite"/>
    </source>
</evidence>
<gene>
    <name evidence="2" type="ORF">S03H2_54272</name>
</gene>
<proteinExistence type="predicted"/>
<feature type="region of interest" description="Disordered" evidence="1">
    <location>
        <begin position="1"/>
        <end position="23"/>
    </location>
</feature>
<comment type="caution">
    <text evidence="2">The sequence shown here is derived from an EMBL/GenBank/DDBJ whole genome shotgun (WGS) entry which is preliminary data.</text>
</comment>
<organism evidence="2">
    <name type="scientific">marine sediment metagenome</name>
    <dbReference type="NCBI Taxonomy" id="412755"/>
    <lineage>
        <taxon>unclassified sequences</taxon>
        <taxon>metagenomes</taxon>
        <taxon>ecological metagenomes</taxon>
    </lineage>
</organism>